<dbReference type="EMBL" id="MJEH01000046">
    <property type="protein sequence ID" value="OEH91749.1"/>
    <property type="molecule type" value="Genomic_DNA"/>
</dbReference>
<dbReference type="OrthoDB" id="504078at2"/>
<evidence type="ECO:0000313" key="5">
    <source>
        <dbReference type="EMBL" id="OEH91749.1"/>
    </source>
</evidence>
<dbReference type="Gene3D" id="3.20.20.10">
    <property type="entry name" value="Alanine racemase"/>
    <property type="match status" value="1"/>
</dbReference>
<proteinExistence type="predicted"/>
<keyword evidence="2" id="KW-0663">Pyridoxal phosphate</keyword>
<comment type="cofactor">
    <cofactor evidence="1">
        <name>pyridoxal 5'-phosphate</name>
        <dbReference type="ChEBI" id="CHEBI:597326"/>
    </cofactor>
</comment>
<keyword evidence="6" id="KW-1185">Reference proteome</keyword>
<dbReference type="Pfam" id="PF01168">
    <property type="entry name" value="Ala_racemase_N"/>
    <property type="match status" value="1"/>
</dbReference>
<dbReference type="GO" id="GO:0005829">
    <property type="term" value="C:cytosol"/>
    <property type="evidence" value="ECO:0007669"/>
    <property type="project" value="TreeGrafter"/>
</dbReference>
<dbReference type="InterPro" id="IPR000821">
    <property type="entry name" value="Ala_racemase"/>
</dbReference>
<organism evidence="5 6">
    <name type="scientific">Bacillus solimangrovi</name>
    <dbReference type="NCBI Taxonomy" id="1305675"/>
    <lineage>
        <taxon>Bacteria</taxon>
        <taxon>Bacillati</taxon>
        <taxon>Bacillota</taxon>
        <taxon>Bacilli</taxon>
        <taxon>Bacillales</taxon>
        <taxon>Bacillaceae</taxon>
        <taxon>Bacillus</taxon>
    </lineage>
</organism>
<evidence type="ECO:0000256" key="3">
    <source>
        <dbReference type="ARBA" id="ARBA00023235"/>
    </source>
</evidence>
<feature type="domain" description="Alanine racemase N-terminal" evidence="4">
    <location>
        <begin position="10"/>
        <end position="228"/>
    </location>
</feature>
<dbReference type="GO" id="GO:0008784">
    <property type="term" value="F:alanine racemase activity"/>
    <property type="evidence" value="ECO:0007669"/>
    <property type="project" value="TreeGrafter"/>
</dbReference>
<evidence type="ECO:0000256" key="1">
    <source>
        <dbReference type="ARBA" id="ARBA00001933"/>
    </source>
</evidence>
<dbReference type="PANTHER" id="PTHR30511:SF3">
    <property type="entry name" value="LYSINE RACEMASE"/>
    <property type="match status" value="1"/>
</dbReference>
<gene>
    <name evidence="5" type="ORF">BFG57_17755</name>
</gene>
<dbReference type="STRING" id="1305675.BFG57_17755"/>
<dbReference type="InterPro" id="IPR029066">
    <property type="entry name" value="PLP-binding_barrel"/>
</dbReference>
<name>A0A1E5LCK1_9BACI</name>
<dbReference type="PANTHER" id="PTHR30511">
    <property type="entry name" value="ALANINE RACEMASE"/>
    <property type="match status" value="1"/>
</dbReference>
<evidence type="ECO:0000313" key="6">
    <source>
        <dbReference type="Proteomes" id="UP000095209"/>
    </source>
</evidence>
<dbReference type="SUPFAM" id="SSF51419">
    <property type="entry name" value="PLP-binding barrel"/>
    <property type="match status" value="1"/>
</dbReference>
<evidence type="ECO:0000256" key="2">
    <source>
        <dbReference type="ARBA" id="ARBA00022898"/>
    </source>
</evidence>
<keyword evidence="3" id="KW-0413">Isomerase</keyword>
<dbReference type="RefSeq" id="WP_069718224.1">
    <property type="nucleotide sequence ID" value="NZ_MJEH01000046.1"/>
</dbReference>
<evidence type="ECO:0000259" key="4">
    <source>
        <dbReference type="Pfam" id="PF01168"/>
    </source>
</evidence>
<accession>A0A1E5LCK1</accession>
<dbReference type="CDD" id="cd06815">
    <property type="entry name" value="PLPDE_III_AR_like_1"/>
    <property type="match status" value="1"/>
</dbReference>
<dbReference type="AlphaFoldDB" id="A0A1E5LCK1"/>
<sequence>MEQQYPMLTINLSKIKHNASYVRKKCVEYGVHPFIVTKGVSADVEIIRSVIDVGYLSFADSRLQNVAKLKLTFPNAEYMMLRIPGRSEIESVVDLCDISLNSEWETIYQLNEAALKRGQLHRIILMVELGDLREGIQPEFVIPMIEKVMTLRGIRIDGIGSNLGCYSSVYPTEEKLLQLTELANEIEEKLGRTIEVVSGGNSSTLPLIFAGRQIGGVNQLRIGETIYLGLNTVDGSHIRGLYQNAFRLEAEIVEIQIKPSGDKARQQLLMGNASSRVIAIVSLGQQDLDLNNLKPLNPHIKILGGTSDHLMVDITDAKPMNIGETLSFQLNYNGLLRCMTSSFISKTYTYERSLEKRMTNAKVKRFPKKVDKRIDFHYHCN</sequence>
<reference evidence="5 6" key="1">
    <citation type="submission" date="2016-08" db="EMBL/GenBank/DDBJ databases">
        <title>Genome of Bacillus solimangrovi GH2-4.</title>
        <authorList>
            <person name="Lim S."/>
            <person name="Kim B.-C."/>
        </authorList>
    </citation>
    <scope>NUCLEOTIDE SEQUENCE [LARGE SCALE GENOMIC DNA]</scope>
    <source>
        <strain evidence="5 6">GH2-4</strain>
    </source>
</reference>
<comment type="caution">
    <text evidence="5">The sequence shown here is derived from an EMBL/GenBank/DDBJ whole genome shotgun (WGS) entry which is preliminary data.</text>
</comment>
<dbReference type="InterPro" id="IPR001608">
    <property type="entry name" value="Ala_racemase_N"/>
</dbReference>
<protein>
    <recommendedName>
        <fullName evidence="4">Alanine racemase N-terminal domain-containing protein</fullName>
    </recommendedName>
</protein>
<dbReference type="Proteomes" id="UP000095209">
    <property type="component" value="Unassembled WGS sequence"/>
</dbReference>
<dbReference type="GO" id="GO:0030170">
    <property type="term" value="F:pyridoxal phosphate binding"/>
    <property type="evidence" value="ECO:0007669"/>
    <property type="project" value="TreeGrafter"/>
</dbReference>